<dbReference type="AlphaFoldDB" id="A0AAD1Z3C9"/>
<accession>A0AAD1Z3C9</accession>
<gene>
    <name evidence="1" type="ORF">FPE_LOCUS9504</name>
</gene>
<reference evidence="1" key="1">
    <citation type="submission" date="2023-05" db="EMBL/GenBank/DDBJ databases">
        <authorList>
            <person name="Huff M."/>
        </authorList>
    </citation>
    <scope>NUCLEOTIDE SEQUENCE</scope>
</reference>
<dbReference type="Proteomes" id="UP000834106">
    <property type="component" value="Chromosome 5"/>
</dbReference>
<organism evidence="1 2">
    <name type="scientific">Fraxinus pennsylvanica</name>
    <dbReference type="NCBI Taxonomy" id="56036"/>
    <lineage>
        <taxon>Eukaryota</taxon>
        <taxon>Viridiplantae</taxon>
        <taxon>Streptophyta</taxon>
        <taxon>Embryophyta</taxon>
        <taxon>Tracheophyta</taxon>
        <taxon>Spermatophyta</taxon>
        <taxon>Magnoliopsida</taxon>
        <taxon>eudicotyledons</taxon>
        <taxon>Gunneridae</taxon>
        <taxon>Pentapetalae</taxon>
        <taxon>asterids</taxon>
        <taxon>lamiids</taxon>
        <taxon>Lamiales</taxon>
        <taxon>Oleaceae</taxon>
        <taxon>Oleeae</taxon>
        <taxon>Fraxinus</taxon>
    </lineage>
</organism>
<keyword evidence="2" id="KW-1185">Reference proteome</keyword>
<name>A0AAD1Z3C9_9LAMI</name>
<dbReference type="EMBL" id="OU503040">
    <property type="protein sequence ID" value="CAI9762074.1"/>
    <property type="molecule type" value="Genomic_DNA"/>
</dbReference>
<protein>
    <submittedName>
        <fullName evidence="1">Uncharacterized protein</fullName>
    </submittedName>
</protein>
<sequence>MSENSSNPPTPLHEFFTFQTKTNVLPERIPLSAFDPFSLPSRGGISPLSWLLFKSNQTRCNLPTLSISDHSSCYLQVAKQLASLDTRILMESHHSAHCLRVKTIPD</sequence>
<proteinExistence type="predicted"/>
<evidence type="ECO:0000313" key="1">
    <source>
        <dbReference type="EMBL" id="CAI9762074.1"/>
    </source>
</evidence>
<evidence type="ECO:0000313" key="2">
    <source>
        <dbReference type="Proteomes" id="UP000834106"/>
    </source>
</evidence>